<dbReference type="EMBL" id="QBIU01000002">
    <property type="protein sequence ID" value="MWV70256.1"/>
    <property type="molecule type" value="Genomic_DNA"/>
</dbReference>
<evidence type="ECO:0000313" key="8">
    <source>
        <dbReference type="Proteomes" id="UP000029714"/>
    </source>
</evidence>
<proteinExistence type="predicted"/>
<evidence type="ECO:0000256" key="3">
    <source>
        <dbReference type="ARBA" id="ARBA00023157"/>
    </source>
</evidence>
<evidence type="ECO:0000256" key="4">
    <source>
        <dbReference type="ARBA" id="ARBA00023251"/>
    </source>
</evidence>
<organism evidence="7 8">
    <name type="scientific">Helicobacter saguini</name>
    <dbReference type="NCBI Taxonomy" id="1548018"/>
    <lineage>
        <taxon>Bacteria</taxon>
        <taxon>Pseudomonadati</taxon>
        <taxon>Campylobacterota</taxon>
        <taxon>Epsilonproteobacteria</taxon>
        <taxon>Campylobacterales</taxon>
        <taxon>Helicobacteraceae</taxon>
        <taxon>Helicobacter</taxon>
    </lineage>
</organism>
<keyword evidence="3" id="KW-1015">Disulfide bond</keyword>
<sequence length="93" mass="10084">MKKLVICALVACSVAFAAENLDEANKAYNEGNYTKAIELYKGLCDAKEAKACAALGLMYRNAKGVSEDSTLSKQYYQKACDAGDNESCNVVNW</sequence>
<evidence type="ECO:0000256" key="2">
    <source>
        <dbReference type="ARBA" id="ARBA00012865"/>
    </source>
</evidence>
<evidence type="ECO:0000256" key="1">
    <source>
        <dbReference type="ARBA" id="ARBA00001526"/>
    </source>
</evidence>
<dbReference type="EMBL" id="JRMP02000003">
    <property type="protein sequence ID" value="TLD95220.1"/>
    <property type="molecule type" value="Genomic_DNA"/>
</dbReference>
<protein>
    <recommendedName>
        <fullName evidence="2">beta-lactamase</fullName>
        <ecNumber evidence="2">3.5.2.6</ecNumber>
    </recommendedName>
</protein>
<dbReference type="Proteomes" id="UP000029714">
    <property type="component" value="Unassembled WGS sequence"/>
</dbReference>
<gene>
    <name evidence="6" type="ORF">DCO61_09650</name>
    <name evidence="7" type="ORF">LS64_002315</name>
</gene>
<keyword evidence="4" id="KW-0046">Antibiotic resistance</keyword>
<dbReference type="InterPro" id="IPR006597">
    <property type="entry name" value="Sel1-like"/>
</dbReference>
<comment type="caution">
    <text evidence="7">The sequence shown here is derived from an EMBL/GenBank/DDBJ whole genome shotgun (WGS) entry which is preliminary data.</text>
</comment>
<dbReference type="InterPro" id="IPR011990">
    <property type="entry name" value="TPR-like_helical_dom_sf"/>
</dbReference>
<keyword evidence="5" id="KW-0732">Signal</keyword>
<reference evidence="6 9" key="4">
    <citation type="submission" date="2019-12" db="EMBL/GenBank/DDBJ databases">
        <title>Multi-Generational Helicobacter saguini Isolates.</title>
        <authorList>
            <person name="Mannion A."/>
            <person name="Shen Z."/>
            <person name="Fox J.G."/>
        </authorList>
    </citation>
    <scope>NUCLEOTIDE SEQUENCE [LARGE SCALE GENOMIC DNA]</scope>
    <source>
        <strain evidence="6">16-048</strain>
        <strain evidence="9">16-048 (F4)</strain>
    </source>
</reference>
<evidence type="ECO:0000256" key="5">
    <source>
        <dbReference type="SAM" id="SignalP"/>
    </source>
</evidence>
<accession>A0A347VQ71</accession>
<dbReference type="RefSeq" id="WP_034571963.1">
    <property type="nucleotide sequence ID" value="NZ_JRMP02000003.1"/>
</dbReference>
<keyword evidence="8" id="KW-1185">Reference proteome</keyword>
<dbReference type="EC" id="3.5.2.6" evidence="2"/>
<evidence type="ECO:0000313" key="6">
    <source>
        <dbReference type="EMBL" id="MWV70256.1"/>
    </source>
</evidence>
<reference evidence="7 8" key="2">
    <citation type="journal article" date="2016" name="Infect. Immun.">
        <title>Helicobacter saguini, a Novel Helicobacter Isolated from Cotton-Top Tamarins with Ulcerative Colitis, Has Proinflammatory Properties and Induces Typhlocolitis and Dysplasia in Gnotobiotic IL-10-/- Mice.</title>
        <authorList>
            <person name="Shen Z."/>
            <person name="Mannion A."/>
            <person name="Whary M.T."/>
            <person name="Muthupalani S."/>
            <person name="Sheh A."/>
            <person name="Feng Y."/>
            <person name="Gong G."/>
            <person name="Vandamme P."/>
            <person name="Holcombe H.R."/>
            <person name="Paster B.J."/>
            <person name="Fox J.G."/>
        </authorList>
    </citation>
    <scope>NUCLEOTIDE SEQUENCE [LARGE SCALE GENOMIC DNA]</scope>
    <source>
        <strain evidence="7 8">MIT 97-6194</strain>
    </source>
</reference>
<reference evidence="7 8" key="1">
    <citation type="journal article" date="2014" name="Genome Announc.">
        <title>Draft genome sequences of eight enterohepatic helicobacter species isolated from both laboratory and wild rodents.</title>
        <authorList>
            <person name="Sheh A."/>
            <person name="Shen Z."/>
            <person name="Fox J.G."/>
        </authorList>
    </citation>
    <scope>NUCLEOTIDE SEQUENCE [LARGE SCALE GENOMIC DNA]</scope>
    <source>
        <strain evidence="7 8">MIT 97-6194</strain>
    </source>
</reference>
<feature type="chain" id="PRO_5033345668" description="beta-lactamase" evidence="5">
    <location>
        <begin position="18"/>
        <end position="93"/>
    </location>
</feature>
<reference evidence="7" key="3">
    <citation type="submission" date="2018-04" db="EMBL/GenBank/DDBJ databases">
        <authorList>
            <person name="Sheh A."/>
            <person name="Shen Z."/>
            <person name="Mannion A.J."/>
            <person name="Fox J.G."/>
        </authorList>
    </citation>
    <scope>NUCLEOTIDE SEQUENCE</scope>
    <source>
        <strain evidence="7">MIT 97-6194</strain>
    </source>
</reference>
<dbReference type="Proteomes" id="UP000477070">
    <property type="component" value="Unassembled WGS sequence"/>
</dbReference>
<dbReference type="Pfam" id="PF08238">
    <property type="entry name" value="Sel1"/>
    <property type="match status" value="2"/>
</dbReference>
<dbReference type="STRING" id="1548018.LS64_07560"/>
<name>A0A347VQ71_9HELI</name>
<comment type="catalytic activity">
    <reaction evidence="1">
        <text>a beta-lactam + H2O = a substituted beta-amino acid</text>
        <dbReference type="Rhea" id="RHEA:20401"/>
        <dbReference type="ChEBI" id="CHEBI:15377"/>
        <dbReference type="ChEBI" id="CHEBI:35627"/>
        <dbReference type="ChEBI" id="CHEBI:140347"/>
        <dbReference type="EC" id="3.5.2.6"/>
    </reaction>
</comment>
<evidence type="ECO:0000313" key="7">
    <source>
        <dbReference type="EMBL" id="TLD95220.1"/>
    </source>
</evidence>
<dbReference type="SMART" id="SM00671">
    <property type="entry name" value="SEL1"/>
    <property type="match status" value="1"/>
</dbReference>
<evidence type="ECO:0000313" key="9">
    <source>
        <dbReference type="Proteomes" id="UP000477070"/>
    </source>
</evidence>
<dbReference type="SUPFAM" id="SSF81901">
    <property type="entry name" value="HCP-like"/>
    <property type="match status" value="1"/>
</dbReference>
<dbReference type="Gene3D" id="1.25.40.10">
    <property type="entry name" value="Tetratricopeptide repeat domain"/>
    <property type="match status" value="1"/>
</dbReference>
<dbReference type="GO" id="GO:0008800">
    <property type="term" value="F:beta-lactamase activity"/>
    <property type="evidence" value="ECO:0007669"/>
    <property type="project" value="UniProtKB-EC"/>
</dbReference>
<dbReference type="OrthoDB" id="5373004at2"/>
<dbReference type="GO" id="GO:0046677">
    <property type="term" value="P:response to antibiotic"/>
    <property type="evidence" value="ECO:0007669"/>
    <property type="project" value="UniProtKB-KW"/>
</dbReference>
<feature type="signal peptide" evidence="5">
    <location>
        <begin position="1"/>
        <end position="17"/>
    </location>
</feature>
<dbReference type="AlphaFoldDB" id="A0A347VQ71"/>